<dbReference type="SMART" id="SM00387">
    <property type="entry name" value="HATPase_c"/>
    <property type="match status" value="1"/>
</dbReference>
<dbReference type="Gene3D" id="6.10.340.10">
    <property type="match status" value="1"/>
</dbReference>
<feature type="transmembrane region" description="Helical" evidence="12">
    <location>
        <begin position="158"/>
        <end position="179"/>
    </location>
</feature>
<keyword evidence="5" id="KW-0597">Phosphoprotein</keyword>
<dbReference type="InterPro" id="IPR005467">
    <property type="entry name" value="His_kinase_dom"/>
</dbReference>
<evidence type="ECO:0000256" key="7">
    <source>
        <dbReference type="ARBA" id="ARBA00022741"/>
    </source>
</evidence>
<comment type="caution">
    <text evidence="15">The sequence shown here is derived from an EMBL/GenBank/DDBJ whole genome shotgun (WGS) entry which is preliminary data.</text>
</comment>
<comment type="subcellular location">
    <subcellularLocation>
        <location evidence="2">Cell membrane</location>
        <topology evidence="2">Multi-pass membrane protein</topology>
    </subcellularLocation>
</comment>
<keyword evidence="10" id="KW-0902">Two-component regulatory system</keyword>
<dbReference type="EC" id="2.7.13.3" evidence="3"/>
<dbReference type="Gene3D" id="1.10.287.130">
    <property type="match status" value="1"/>
</dbReference>
<dbReference type="Pfam" id="PF00512">
    <property type="entry name" value="HisKA"/>
    <property type="match status" value="1"/>
</dbReference>
<keyword evidence="8 15" id="KW-0418">Kinase</keyword>
<protein>
    <recommendedName>
        <fullName evidence="3">histidine kinase</fullName>
        <ecNumber evidence="3">2.7.13.3</ecNumber>
    </recommendedName>
</protein>
<evidence type="ECO:0000256" key="1">
    <source>
        <dbReference type="ARBA" id="ARBA00000085"/>
    </source>
</evidence>
<dbReference type="Proteomes" id="UP001285636">
    <property type="component" value="Unassembled WGS sequence"/>
</dbReference>
<evidence type="ECO:0000259" key="13">
    <source>
        <dbReference type="PROSITE" id="PS50109"/>
    </source>
</evidence>
<keyword evidence="4" id="KW-1003">Cell membrane</keyword>
<evidence type="ECO:0000256" key="12">
    <source>
        <dbReference type="SAM" id="Phobius"/>
    </source>
</evidence>
<dbReference type="SMART" id="SM00388">
    <property type="entry name" value="HisKA"/>
    <property type="match status" value="1"/>
</dbReference>
<reference evidence="15" key="1">
    <citation type="submission" date="2023-10" db="EMBL/GenBank/DDBJ databases">
        <title>Screening of Alkalihalophilus pseudofirmusBZ-TG-HK211 and Its Alleviation of Salt Stress on Rapeseed Growth.</title>
        <authorList>
            <person name="Zhao B."/>
            <person name="Guo T."/>
        </authorList>
    </citation>
    <scope>NUCLEOTIDE SEQUENCE</scope>
    <source>
        <strain evidence="15">BZ-TG-HK211</strain>
    </source>
</reference>
<dbReference type="CDD" id="cd00082">
    <property type="entry name" value="HisKA"/>
    <property type="match status" value="1"/>
</dbReference>
<dbReference type="RefSeq" id="WP_323465573.1">
    <property type="nucleotide sequence ID" value="NZ_CP144224.1"/>
</dbReference>
<evidence type="ECO:0000256" key="8">
    <source>
        <dbReference type="ARBA" id="ARBA00022777"/>
    </source>
</evidence>
<comment type="catalytic activity">
    <reaction evidence="1">
        <text>ATP + protein L-histidine = ADP + protein N-phospho-L-histidine.</text>
        <dbReference type="EC" id="2.7.13.3"/>
    </reaction>
</comment>
<dbReference type="SUPFAM" id="SSF47384">
    <property type="entry name" value="Homodimeric domain of signal transducing histidine kinase"/>
    <property type="match status" value="1"/>
</dbReference>
<evidence type="ECO:0000313" key="15">
    <source>
        <dbReference type="EMBL" id="MDV2883667.1"/>
    </source>
</evidence>
<dbReference type="InterPro" id="IPR036097">
    <property type="entry name" value="HisK_dim/P_sf"/>
</dbReference>
<keyword evidence="9" id="KW-0067">ATP-binding</keyword>
<feature type="domain" description="HAMP" evidence="14">
    <location>
        <begin position="181"/>
        <end position="234"/>
    </location>
</feature>
<evidence type="ECO:0000256" key="2">
    <source>
        <dbReference type="ARBA" id="ARBA00004651"/>
    </source>
</evidence>
<dbReference type="InterPro" id="IPR036890">
    <property type="entry name" value="HATPase_C_sf"/>
</dbReference>
<evidence type="ECO:0000256" key="9">
    <source>
        <dbReference type="ARBA" id="ARBA00022840"/>
    </source>
</evidence>
<dbReference type="GO" id="GO:0005524">
    <property type="term" value="F:ATP binding"/>
    <property type="evidence" value="ECO:0007669"/>
    <property type="project" value="UniProtKB-KW"/>
</dbReference>
<sequence>MKIRNWLLLLLCVVMVVPFVSTYFFIGYINDWIEREQFQEYIDTSIRIHHLASTLKENPRLYQFPPVDEEALAGEVNEDEIVHIYSKDRQALLNINGQTLYTGAVPANQLMQGLYETEESLSHFTYKEPVYYEDEIIGFFEIKKERTELMKQIDRGSIYTVLFMISVLILTLLITHFLVRRRIVRPVTTLVKEMKHFGAGTFPKRKTDYGMNDEFSELLEGFYTMSGEIKEVQEVKQKLIAAISHDLRTPLTSIKAYAEGLAHHPEKQEEYRDVIIRKANYMEKLVEDLLLYSRLEMNSLELNRQVVDGEEVAEMLVDGYAEVCHQNGIELITQIDVQPYDILCDVDRLVQVMDNLVTNAIRHTKTGKKIELTATTKRDLLPSDVPVEDGWVYFIVQDEGSGITKEDLNHVFKLFYQADSARSKDRGKGAGLGLAISKQLIELHGGVIGAASTLGIGSCFYFALKKEE</sequence>
<keyword evidence="12" id="KW-1133">Transmembrane helix</keyword>
<dbReference type="GO" id="GO:0000155">
    <property type="term" value="F:phosphorelay sensor kinase activity"/>
    <property type="evidence" value="ECO:0007669"/>
    <property type="project" value="InterPro"/>
</dbReference>
<evidence type="ECO:0000256" key="10">
    <source>
        <dbReference type="ARBA" id="ARBA00023012"/>
    </source>
</evidence>
<dbReference type="Gene3D" id="3.30.565.10">
    <property type="entry name" value="Histidine kinase-like ATPase, C-terminal domain"/>
    <property type="match status" value="1"/>
</dbReference>
<dbReference type="InterPro" id="IPR004358">
    <property type="entry name" value="Sig_transdc_His_kin-like_C"/>
</dbReference>
<dbReference type="FunFam" id="3.30.565.10:FF:000006">
    <property type="entry name" value="Sensor histidine kinase WalK"/>
    <property type="match status" value="1"/>
</dbReference>
<evidence type="ECO:0000259" key="14">
    <source>
        <dbReference type="PROSITE" id="PS50885"/>
    </source>
</evidence>
<dbReference type="EMBL" id="JAWJAY010000001">
    <property type="protein sequence ID" value="MDV2883667.1"/>
    <property type="molecule type" value="Genomic_DNA"/>
</dbReference>
<dbReference type="InterPro" id="IPR003660">
    <property type="entry name" value="HAMP_dom"/>
</dbReference>
<dbReference type="PRINTS" id="PR00344">
    <property type="entry name" value="BCTRLSENSOR"/>
</dbReference>
<dbReference type="PANTHER" id="PTHR43711">
    <property type="entry name" value="TWO-COMPONENT HISTIDINE KINASE"/>
    <property type="match status" value="1"/>
</dbReference>
<proteinExistence type="predicted"/>
<dbReference type="SMART" id="SM00304">
    <property type="entry name" value="HAMP"/>
    <property type="match status" value="1"/>
</dbReference>
<dbReference type="SUPFAM" id="SSF158472">
    <property type="entry name" value="HAMP domain-like"/>
    <property type="match status" value="1"/>
</dbReference>
<dbReference type="Pfam" id="PF02518">
    <property type="entry name" value="HATPase_c"/>
    <property type="match status" value="1"/>
</dbReference>
<evidence type="ECO:0000256" key="5">
    <source>
        <dbReference type="ARBA" id="ARBA00022553"/>
    </source>
</evidence>
<evidence type="ECO:0000256" key="6">
    <source>
        <dbReference type="ARBA" id="ARBA00022679"/>
    </source>
</evidence>
<dbReference type="InterPro" id="IPR050736">
    <property type="entry name" value="Sensor_HK_Regulatory"/>
</dbReference>
<dbReference type="PANTHER" id="PTHR43711:SF1">
    <property type="entry name" value="HISTIDINE KINASE 1"/>
    <property type="match status" value="1"/>
</dbReference>
<dbReference type="InterPro" id="IPR003661">
    <property type="entry name" value="HisK_dim/P_dom"/>
</dbReference>
<keyword evidence="7" id="KW-0547">Nucleotide-binding</keyword>
<evidence type="ECO:0000256" key="11">
    <source>
        <dbReference type="ARBA" id="ARBA00023136"/>
    </source>
</evidence>
<accession>A0AAJ2KSH3</accession>
<feature type="domain" description="Histidine kinase" evidence="13">
    <location>
        <begin position="242"/>
        <end position="468"/>
    </location>
</feature>
<keyword evidence="6" id="KW-0808">Transferase</keyword>
<evidence type="ECO:0000256" key="3">
    <source>
        <dbReference type="ARBA" id="ARBA00012438"/>
    </source>
</evidence>
<organism evidence="15 16">
    <name type="scientific">Alkalihalophilus pseudofirmus</name>
    <name type="common">Bacillus pseudofirmus</name>
    <dbReference type="NCBI Taxonomy" id="79885"/>
    <lineage>
        <taxon>Bacteria</taxon>
        <taxon>Bacillati</taxon>
        <taxon>Bacillota</taxon>
        <taxon>Bacilli</taxon>
        <taxon>Bacillales</taxon>
        <taxon>Bacillaceae</taxon>
        <taxon>Alkalihalophilus</taxon>
    </lineage>
</organism>
<dbReference type="AlphaFoldDB" id="A0AAJ2KSH3"/>
<gene>
    <name evidence="15" type="ORF">RYX45_00640</name>
</gene>
<feature type="transmembrane region" description="Helical" evidence="12">
    <location>
        <begin position="6"/>
        <end position="29"/>
    </location>
</feature>
<dbReference type="PROSITE" id="PS50885">
    <property type="entry name" value="HAMP"/>
    <property type="match status" value="1"/>
</dbReference>
<dbReference type="PROSITE" id="PS50109">
    <property type="entry name" value="HIS_KIN"/>
    <property type="match status" value="1"/>
</dbReference>
<dbReference type="Pfam" id="PF00672">
    <property type="entry name" value="HAMP"/>
    <property type="match status" value="1"/>
</dbReference>
<evidence type="ECO:0000313" key="16">
    <source>
        <dbReference type="Proteomes" id="UP001285636"/>
    </source>
</evidence>
<evidence type="ECO:0000256" key="4">
    <source>
        <dbReference type="ARBA" id="ARBA00022475"/>
    </source>
</evidence>
<dbReference type="SUPFAM" id="SSF55874">
    <property type="entry name" value="ATPase domain of HSP90 chaperone/DNA topoisomerase II/histidine kinase"/>
    <property type="match status" value="1"/>
</dbReference>
<keyword evidence="11 12" id="KW-0472">Membrane</keyword>
<dbReference type="GO" id="GO:0005886">
    <property type="term" value="C:plasma membrane"/>
    <property type="evidence" value="ECO:0007669"/>
    <property type="project" value="UniProtKB-SubCell"/>
</dbReference>
<keyword evidence="12" id="KW-0812">Transmembrane</keyword>
<dbReference type="InterPro" id="IPR003594">
    <property type="entry name" value="HATPase_dom"/>
</dbReference>
<name>A0AAJ2KSH3_ALKPS</name>